<gene>
    <name evidence="2" type="ORF">RBSH_00204</name>
</gene>
<dbReference type="AlphaFoldDB" id="K5DNY4"/>
<organism evidence="2 3">
    <name type="scientific">Rhodopirellula baltica SH28</name>
    <dbReference type="NCBI Taxonomy" id="993517"/>
    <lineage>
        <taxon>Bacteria</taxon>
        <taxon>Pseudomonadati</taxon>
        <taxon>Planctomycetota</taxon>
        <taxon>Planctomycetia</taxon>
        <taxon>Pirellulales</taxon>
        <taxon>Pirellulaceae</taxon>
        <taxon>Rhodopirellula</taxon>
    </lineage>
</organism>
<sequence>MPLRYASLLVFAAWSIFMIADTNAAEDPVQVRGDMFEVQEDNVRAMVHFGKMNVGARRNFKIKIQNSLGYQLRLGEADSSGLVKVISTDSAVEMGADLEMEVTFETPSSPKSTSYSQSIRFGDKSDGKQLLQITLSCELTGVLALPQPRHFLSVREAGKGNDVLSMPLVISDPVRPENLTVSMSDSMSGVLATIKSSEDNDFELEFVVPSGIVPDEGIGGAFFVTDAVTKQKVNGYINIVKDAAVKVVPHAIQFVPDGEGFARASAMILFSDRSGESNNLAIVDAAIGDWPVELSTKSIGKHAARISLKFPEEKLADIAETERTINWVIRSDRGVGHSASILTEDLAGRPERSSMQGASFFEALMANHEAIQEFDVGIYMKQSSELAGGAISTLTRRTRLQRSSQNGEIMVCNDLLFDVVDDDGNQVSDLKTELHWLHDGDQVTSVGENGIKSFRVHDPEAFSLRNGVPRFETLGVFTFPDTLNIKGSELQFWKSLRIPSVVKRTDPGAKQTKVVVNIPSVNGESTDFTWMFDNSTQMPSSRSAILHMQNGEDLRKVASKFRWIEKEGIWLPSYVSRAEVTSSSYEQGDPLHLMQYTDCWITWFAVETEKPLSEAPFFDPEKLSTMEQLKEFLDPVKSMADSEERGLQDTSN</sequence>
<dbReference type="EMBL" id="AMCW01000004">
    <property type="protein sequence ID" value="EKK04589.1"/>
    <property type="molecule type" value="Genomic_DNA"/>
</dbReference>
<feature type="chain" id="PRO_5003886213" evidence="1">
    <location>
        <begin position="25"/>
        <end position="652"/>
    </location>
</feature>
<keyword evidence="1" id="KW-0732">Signal</keyword>
<reference evidence="2 3" key="1">
    <citation type="journal article" date="2013" name="Mar. Genomics">
        <title>Expression of sulfatases in Rhodopirellula baltica and the diversity of sulfatases in the genus Rhodopirellula.</title>
        <authorList>
            <person name="Wegner C.E."/>
            <person name="Richter-Heitmann T."/>
            <person name="Klindworth A."/>
            <person name="Klockow C."/>
            <person name="Richter M."/>
            <person name="Achstetter T."/>
            <person name="Glockner F.O."/>
            <person name="Harder J."/>
        </authorList>
    </citation>
    <scope>NUCLEOTIDE SEQUENCE [LARGE SCALE GENOMIC DNA]</scope>
    <source>
        <strain evidence="2 3">SH28</strain>
    </source>
</reference>
<dbReference type="PATRIC" id="fig|993517.3.peg.220"/>
<evidence type="ECO:0000313" key="2">
    <source>
        <dbReference type="EMBL" id="EKK04589.1"/>
    </source>
</evidence>
<evidence type="ECO:0000313" key="3">
    <source>
        <dbReference type="Proteomes" id="UP000007993"/>
    </source>
</evidence>
<protein>
    <submittedName>
        <fullName evidence="2">Uncharacterized protein</fullName>
    </submittedName>
</protein>
<comment type="caution">
    <text evidence="2">The sequence shown here is derived from an EMBL/GenBank/DDBJ whole genome shotgun (WGS) entry which is preliminary data.</text>
</comment>
<feature type="signal peptide" evidence="1">
    <location>
        <begin position="1"/>
        <end position="24"/>
    </location>
</feature>
<dbReference type="Proteomes" id="UP000007993">
    <property type="component" value="Unassembled WGS sequence"/>
</dbReference>
<proteinExistence type="predicted"/>
<evidence type="ECO:0000256" key="1">
    <source>
        <dbReference type="SAM" id="SignalP"/>
    </source>
</evidence>
<name>K5DNY4_RHOBT</name>
<accession>K5DNY4</accession>